<dbReference type="Pfam" id="PF07929">
    <property type="entry name" value="PRiA4_ORF3"/>
    <property type="match status" value="1"/>
</dbReference>
<proteinExistence type="predicted"/>
<comment type="caution">
    <text evidence="2">The sequence shown here is derived from an EMBL/GenBank/DDBJ whole genome shotgun (WGS) entry which is preliminary data.</text>
</comment>
<dbReference type="InterPro" id="IPR012912">
    <property type="entry name" value="Plasmid_pRiA4b_Orf3-like"/>
</dbReference>
<reference evidence="2 3" key="1">
    <citation type="submission" date="2017-09" db="EMBL/GenBank/DDBJ databases">
        <title>Depth-based differentiation of microbial function through sediment-hosted aquifers and enrichment of novel symbionts in the deep terrestrial subsurface.</title>
        <authorList>
            <person name="Probst A.J."/>
            <person name="Ladd B."/>
            <person name="Jarett J.K."/>
            <person name="Geller-Mcgrath D.E."/>
            <person name="Sieber C.M."/>
            <person name="Emerson J.B."/>
            <person name="Anantharaman K."/>
            <person name="Thomas B.C."/>
            <person name="Malmstrom R."/>
            <person name="Stieglmeier M."/>
            <person name="Klingl A."/>
            <person name="Woyke T."/>
            <person name="Ryan C.M."/>
            <person name="Banfield J.F."/>
        </authorList>
    </citation>
    <scope>NUCLEOTIDE SEQUENCE [LARGE SCALE GENOMIC DNA]</scope>
    <source>
        <strain evidence="2">CG22_combo_CG10-13_8_21_14_all_34_12</strain>
    </source>
</reference>
<accession>A0A2H0C0R3</accession>
<dbReference type="PANTHER" id="PTHR41878">
    <property type="entry name" value="LEXA REPRESSOR-RELATED"/>
    <property type="match status" value="1"/>
</dbReference>
<sequence>MTKRKLPEIQKNNFYEVINQAIKEGRHINQLKEMLEDYKKYQQVFSEAFTDINSLDAVYIFRAKYISDKTIWRDIAILGKQTFCELAETIICWMEWDNDHMHGFSMKKVFGKNQNPYSRFSMYSPGWEDDPHPTYKTDEVKIADINYKKNPQLYFVFDFGDGHEFNIELKKIEENMKIKDFEEPLPTCVDQRGVAPIQYPNYEEEGNSPCKLDDNCPLCQELKKSGSNLTWFPNEPNKAN</sequence>
<evidence type="ECO:0000313" key="2">
    <source>
        <dbReference type="EMBL" id="PIP63515.1"/>
    </source>
</evidence>
<gene>
    <name evidence="2" type="ORF">COW97_02160</name>
</gene>
<feature type="domain" description="Plasmid pRiA4b Orf3-like" evidence="1">
    <location>
        <begin position="68"/>
        <end position="196"/>
    </location>
</feature>
<dbReference type="SUPFAM" id="SSF159941">
    <property type="entry name" value="MM3350-like"/>
    <property type="match status" value="1"/>
</dbReference>
<organism evidence="2 3">
    <name type="scientific">Candidatus Roizmanbacteria bacterium CG22_combo_CG10-13_8_21_14_all_34_12</name>
    <dbReference type="NCBI Taxonomy" id="1974860"/>
    <lineage>
        <taxon>Bacteria</taxon>
        <taxon>Candidatus Roizmaniibacteriota</taxon>
    </lineage>
</organism>
<evidence type="ECO:0000259" key="1">
    <source>
        <dbReference type="Pfam" id="PF07929"/>
    </source>
</evidence>
<dbReference type="AlphaFoldDB" id="A0A2H0C0R3"/>
<dbReference type="InterPro" id="IPR024047">
    <property type="entry name" value="MM3350-like_sf"/>
</dbReference>
<dbReference type="Gene3D" id="3.10.290.30">
    <property type="entry name" value="MM3350-like"/>
    <property type="match status" value="1"/>
</dbReference>
<evidence type="ECO:0000313" key="3">
    <source>
        <dbReference type="Proteomes" id="UP000229699"/>
    </source>
</evidence>
<dbReference type="PANTHER" id="PTHR41878:SF1">
    <property type="entry name" value="TNPR PROTEIN"/>
    <property type="match status" value="1"/>
</dbReference>
<name>A0A2H0C0R3_9BACT</name>
<protein>
    <recommendedName>
        <fullName evidence="1">Plasmid pRiA4b Orf3-like domain-containing protein</fullName>
    </recommendedName>
</protein>
<dbReference type="EMBL" id="PCTC01000044">
    <property type="protein sequence ID" value="PIP63515.1"/>
    <property type="molecule type" value="Genomic_DNA"/>
</dbReference>
<dbReference type="Proteomes" id="UP000229699">
    <property type="component" value="Unassembled WGS sequence"/>
</dbReference>